<dbReference type="AlphaFoldDB" id="A0A1I3N5U4"/>
<dbReference type="OrthoDB" id="290983at2157"/>
<dbReference type="OMA" id="RLMSHGI"/>
<dbReference type="Proteomes" id="UP000182829">
    <property type="component" value="Unassembled WGS sequence"/>
</dbReference>
<accession>A0A1I3N5U4</accession>
<dbReference type="RefSeq" id="WP_005575876.1">
    <property type="nucleotide sequence ID" value="NZ_FORO01000012.1"/>
</dbReference>
<reference evidence="2 3" key="1">
    <citation type="submission" date="2016-10" db="EMBL/GenBank/DDBJ databases">
        <authorList>
            <person name="de Groot N.N."/>
        </authorList>
    </citation>
    <scope>NUCLEOTIDE SEQUENCE [LARGE SCALE GENOMIC DNA]</scope>
    <source>
        <strain evidence="2 3">SP2</strain>
    </source>
</reference>
<evidence type="ECO:0000259" key="1">
    <source>
        <dbReference type="Pfam" id="PF26490"/>
    </source>
</evidence>
<organism evidence="2 3">
    <name type="scientific">Natronobacterium gregoryi</name>
    <dbReference type="NCBI Taxonomy" id="44930"/>
    <lineage>
        <taxon>Archaea</taxon>
        <taxon>Methanobacteriati</taxon>
        <taxon>Methanobacteriota</taxon>
        <taxon>Stenosarchaea group</taxon>
        <taxon>Halobacteria</taxon>
        <taxon>Halobacteriales</taxon>
        <taxon>Natrialbaceae</taxon>
        <taxon>Natronobacterium</taxon>
    </lineage>
</organism>
<name>A0A1I3N5U4_9EURY</name>
<sequence>MTDESPVSVAVENRLMSHGIYVIECRHNSGGPVTDGTDLELEYETVADAPVVTSDEVGAVVRTLLAVADERDWTPGRLEATSLSIDGEVRGSWHVEASWFDRLPDDLSEGEFSQRVLETVSTTRD</sequence>
<feature type="domain" description="DUF8159" evidence="1">
    <location>
        <begin position="1"/>
        <end position="124"/>
    </location>
</feature>
<evidence type="ECO:0000313" key="2">
    <source>
        <dbReference type="EMBL" id="SFJ04380.1"/>
    </source>
</evidence>
<dbReference type="InterPro" id="IPR058473">
    <property type="entry name" value="DUF8159"/>
</dbReference>
<dbReference type="Pfam" id="PF26490">
    <property type="entry name" value="DUF8159"/>
    <property type="match status" value="1"/>
</dbReference>
<evidence type="ECO:0000313" key="3">
    <source>
        <dbReference type="Proteomes" id="UP000182829"/>
    </source>
</evidence>
<dbReference type="EMBL" id="FORO01000012">
    <property type="protein sequence ID" value="SFJ04380.1"/>
    <property type="molecule type" value="Genomic_DNA"/>
</dbReference>
<protein>
    <recommendedName>
        <fullName evidence="1">DUF8159 domain-containing protein</fullName>
    </recommendedName>
</protein>
<dbReference type="GeneID" id="14209784"/>
<proteinExistence type="predicted"/>
<gene>
    <name evidence="2" type="ORF">SAMN05443661_11250</name>
</gene>